<feature type="region of interest" description="Disordered" evidence="1">
    <location>
        <begin position="42"/>
        <end position="93"/>
    </location>
</feature>
<keyword evidence="3" id="KW-1185">Reference proteome</keyword>
<feature type="region of interest" description="Disordered" evidence="1">
    <location>
        <begin position="1"/>
        <end position="22"/>
    </location>
</feature>
<protein>
    <submittedName>
        <fullName evidence="2">Uncharacterized protein</fullName>
    </submittedName>
</protein>
<name>A0A9Q3DWW1_9BASI</name>
<organism evidence="2 3">
    <name type="scientific">Austropuccinia psidii MF-1</name>
    <dbReference type="NCBI Taxonomy" id="1389203"/>
    <lineage>
        <taxon>Eukaryota</taxon>
        <taxon>Fungi</taxon>
        <taxon>Dikarya</taxon>
        <taxon>Basidiomycota</taxon>
        <taxon>Pucciniomycotina</taxon>
        <taxon>Pucciniomycetes</taxon>
        <taxon>Pucciniales</taxon>
        <taxon>Sphaerophragmiaceae</taxon>
        <taxon>Austropuccinia</taxon>
    </lineage>
</organism>
<dbReference type="AlphaFoldDB" id="A0A9Q3DWW1"/>
<evidence type="ECO:0000313" key="3">
    <source>
        <dbReference type="Proteomes" id="UP000765509"/>
    </source>
</evidence>
<dbReference type="EMBL" id="AVOT02020154">
    <property type="protein sequence ID" value="MBW0508146.1"/>
    <property type="molecule type" value="Genomic_DNA"/>
</dbReference>
<feature type="compositionally biased region" description="Polar residues" evidence="1">
    <location>
        <begin position="1"/>
        <end position="20"/>
    </location>
</feature>
<accession>A0A9Q3DWW1</accession>
<comment type="caution">
    <text evidence="2">The sequence shown here is derived from an EMBL/GenBank/DDBJ whole genome shotgun (WGS) entry which is preliminary data.</text>
</comment>
<gene>
    <name evidence="2" type="ORF">O181_047861</name>
</gene>
<dbReference type="Proteomes" id="UP000765509">
    <property type="component" value="Unassembled WGS sequence"/>
</dbReference>
<feature type="compositionally biased region" description="Polar residues" evidence="1">
    <location>
        <begin position="49"/>
        <end position="71"/>
    </location>
</feature>
<sequence>MPCKQTPQKPTSGPSGTQWSEDLFCGKEKAIPLLISSFHPSEMAPSSFLEPSQHNEQPIPGPSQSSKSQVLSHEDALTCEPAPEVAAMQSTEEHLSWPATPCSVIIINNMSVGSPHSHNEAQQEFTDLQPTLMIPQAIFHKSINQILLEH</sequence>
<proteinExistence type="predicted"/>
<evidence type="ECO:0000256" key="1">
    <source>
        <dbReference type="SAM" id="MobiDB-lite"/>
    </source>
</evidence>
<reference evidence="2" key="1">
    <citation type="submission" date="2021-03" db="EMBL/GenBank/DDBJ databases">
        <title>Draft genome sequence of rust myrtle Austropuccinia psidii MF-1, a brazilian biotype.</title>
        <authorList>
            <person name="Quecine M.C."/>
            <person name="Pachon D.M.R."/>
            <person name="Bonatelli M.L."/>
            <person name="Correr F.H."/>
            <person name="Franceschini L.M."/>
            <person name="Leite T.F."/>
            <person name="Margarido G.R.A."/>
            <person name="Almeida C.A."/>
            <person name="Ferrarezi J.A."/>
            <person name="Labate C.A."/>
        </authorList>
    </citation>
    <scope>NUCLEOTIDE SEQUENCE</scope>
    <source>
        <strain evidence="2">MF-1</strain>
    </source>
</reference>
<evidence type="ECO:0000313" key="2">
    <source>
        <dbReference type="EMBL" id="MBW0508146.1"/>
    </source>
</evidence>